<evidence type="ECO:0000256" key="2">
    <source>
        <dbReference type="ARBA" id="ARBA00022475"/>
    </source>
</evidence>
<protein>
    <submittedName>
        <fullName evidence="8">Monosaccharide ABC superfamily ATP binding cassette transporter, ABC protein</fullName>
    </submittedName>
</protein>
<proteinExistence type="predicted"/>
<dbReference type="Proteomes" id="UP000018852">
    <property type="component" value="Unassembled WGS sequence"/>
</dbReference>
<feature type="domain" description="ABC transporter" evidence="7">
    <location>
        <begin position="2"/>
        <end position="47"/>
    </location>
</feature>
<dbReference type="InterPro" id="IPR050107">
    <property type="entry name" value="ABC_carbohydrate_import_ATPase"/>
</dbReference>
<keyword evidence="1" id="KW-0813">Transport</keyword>
<dbReference type="SUPFAM" id="SSF52540">
    <property type="entry name" value="P-loop containing nucleoside triphosphate hydrolases"/>
    <property type="match status" value="1"/>
</dbReference>
<keyword evidence="3" id="KW-0547">Nucleotide-binding</keyword>
<evidence type="ECO:0000256" key="6">
    <source>
        <dbReference type="ARBA" id="ARBA00023136"/>
    </source>
</evidence>
<keyword evidence="6" id="KW-0472">Membrane</keyword>
<organism evidence="8 9">
    <name type="scientific">Actinomyces urogenitalis DORA_12</name>
    <dbReference type="NCBI Taxonomy" id="1403939"/>
    <lineage>
        <taxon>Bacteria</taxon>
        <taxon>Bacillati</taxon>
        <taxon>Actinomycetota</taxon>
        <taxon>Actinomycetes</taxon>
        <taxon>Actinomycetales</taxon>
        <taxon>Actinomycetaceae</taxon>
        <taxon>Actinomyces</taxon>
    </lineage>
</organism>
<keyword evidence="2" id="KW-1003">Cell membrane</keyword>
<reference evidence="8 9" key="1">
    <citation type="submission" date="2013-12" db="EMBL/GenBank/DDBJ databases">
        <title>A Varibaculum cambriense genome reconstructed from a premature infant gut community with otherwise low bacterial novelty that shifts toward anaerobic metabolism during the third week of life.</title>
        <authorList>
            <person name="Brown C.T."/>
            <person name="Sharon I."/>
            <person name="Thomas B.C."/>
            <person name="Castelle C.J."/>
            <person name="Morowitz M.J."/>
            <person name="Banfield J.F."/>
        </authorList>
    </citation>
    <scope>NUCLEOTIDE SEQUENCE [LARGE SCALE GENOMIC DNA]</scope>
    <source>
        <strain evidence="9">DORA_12</strain>
    </source>
</reference>
<name>W1VMB7_9ACTO</name>
<dbReference type="PANTHER" id="PTHR43790:SF3">
    <property type="entry name" value="D-ALLOSE IMPORT ATP-BINDING PROTEIN ALSA-RELATED"/>
    <property type="match status" value="1"/>
</dbReference>
<evidence type="ECO:0000259" key="7">
    <source>
        <dbReference type="Pfam" id="PF00005"/>
    </source>
</evidence>
<evidence type="ECO:0000313" key="9">
    <source>
        <dbReference type="Proteomes" id="UP000018852"/>
    </source>
</evidence>
<accession>W1VMB7</accession>
<keyword evidence="5" id="KW-1278">Translocase</keyword>
<dbReference type="InterPro" id="IPR027417">
    <property type="entry name" value="P-loop_NTPase"/>
</dbReference>
<gene>
    <name evidence="8" type="ORF">Q605_AUC00147G0001</name>
</gene>
<evidence type="ECO:0000256" key="1">
    <source>
        <dbReference type="ARBA" id="ARBA00022448"/>
    </source>
</evidence>
<keyword evidence="4" id="KW-0067">ATP-binding</keyword>
<feature type="non-terminal residue" evidence="8">
    <location>
        <position position="48"/>
    </location>
</feature>
<evidence type="ECO:0000313" key="8">
    <source>
        <dbReference type="EMBL" id="ETJ07062.1"/>
    </source>
</evidence>
<dbReference type="PANTHER" id="PTHR43790">
    <property type="entry name" value="CARBOHYDRATE TRANSPORT ATP-BINDING PROTEIN MG119-RELATED"/>
    <property type="match status" value="1"/>
</dbReference>
<dbReference type="GO" id="GO:0016887">
    <property type="term" value="F:ATP hydrolysis activity"/>
    <property type="evidence" value="ECO:0007669"/>
    <property type="project" value="InterPro"/>
</dbReference>
<evidence type="ECO:0000256" key="5">
    <source>
        <dbReference type="ARBA" id="ARBA00022967"/>
    </source>
</evidence>
<evidence type="ECO:0000256" key="3">
    <source>
        <dbReference type="ARBA" id="ARBA00022741"/>
    </source>
</evidence>
<dbReference type="Gene3D" id="3.40.50.300">
    <property type="entry name" value="P-loop containing nucleotide triphosphate hydrolases"/>
    <property type="match status" value="1"/>
</dbReference>
<dbReference type="Pfam" id="PF00005">
    <property type="entry name" value="ABC_tran"/>
    <property type="match status" value="1"/>
</dbReference>
<dbReference type="GO" id="GO:0005524">
    <property type="term" value="F:ATP binding"/>
    <property type="evidence" value="ECO:0007669"/>
    <property type="project" value="UniProtKB-KW"/>
</dbReference>
<comment type="caution">
    <text evidence="8">The sequence shown here is derived from an EMBL/GenBank/DDBJ whole genome shotgun (WGS) entry which is preliminary data.</text>
</comment>
<dbReference type="EMBL" id="AZLV01000147">
    <property type="protein sequence ID" value="ETJ07062.1"/>
    <property type="molecule type" value="Genomic_DNA"/>
</dbReference>
<sequence length="48" mass="5100">MDEVGLTVHPGQVHALVGENGAGKSTLMKILSGIYRPDAGQIWLRGEP</sequence>
<evidence type="ECO:0000256" key="4">
    <source>
        <dbReference type="ARBA" id="ARBA00022840"/>
    </source>
</evidence>
<dbReference type="AlphaFoldDB" id="W1VMB7"/>
<dbReference type="InterPro" id="IPR003439">
    <property type="entry name" value="ABC_transporter-like_ATP-bd"/>
</dbReference>